<organism evidence="2 3">
    <name type="scientific">Eikenella corrodens ATCC 23834</name>
    <dbReference type="NCBI Taxonomy" id="546274"/>
    <lineage>
        <taxon>Bacteria</taxon>
        <taxon>Pseudomonadati</taxon>
        <taxon>Pseudomonadota</taxon>
        <taxon>Betaproteobacteria</taxon>
        <taxon>Neisseriales</taxon>
        <taxon>Neisseriaceae</taxon>
        <taxon>Eikenella</taxon>
    </lineage>
</organism>
<dbReference type="EMBL" id="ACEA01000004">
    <property type="protein sequence ID" value="EEG25032.1"/>
    <property type="molecule type" value="Genomic_DNA"/>
</dbReference>
<feature type="region of interest" description="Disordered" evidence="1">
    <location>
        <begin position="89"/>
        <end position="110"/>
    </location>
</feature>
<sequence length="110" mass="11882">MFGGFLHGFRPVVIKGGILFGFAVGQRRRHEGEGAEQAVYVEVEDAVFVGDAFAFVRADAPFVLQGMQEAGGVETVFFQQDKALGVAHDEPFGNEWESGQYKGDGGKKAI</sequence>
<accession>C0DS82</accession>
<proteinExistence type="predicted"/>
<dbReference type="HOGENOM" id="CLU_2166990_0_0_4"/>
<gene>
    <name evidence="2" type="ORF">EIKCOROL_00203</name>
</gene>
<dbReference type="AlphaFoldDB" id="C0DS82"/>
<evidence type="ECO:0000313" key="2">
    <source>
        <dbReference type="EMBL" id="EEG25032.1"/>
    </source>
</evidence>
<dbReference type="Proteomes" id="UP000005837">
    <property type="component" value="Unassembled WGS sequence"/>
</dbReference>
<reference evidence="2 3" key="1">
    <citation type="submission" date="2009-01" db="EMBL/GenBank/DDBJ databases">
        <authorList>
            <person name="Fulton L."/>
            <person name="Clifton S."/>
            <person name="Chinwalla A.T."/>
            <person name="Mitreva M."/>
            <person name="Sodergren E."/>
            <person name="Weinstock G."/>
            <person name="Clifton S."/>
            <person name="Dooling D.J."/>
            <person name="Fulton B."/>
            <person name="Minx P."/>
            <person name="Pepin K.H."/>
            <person name="Johnson M."/>
            <person name="Bhonagiri V."/>
            <person name="Nash W.E."/>
            <person name="Mardis E.R."/>
            <person name="Wilson R.K."/>
        </authorList>
    </citation>
    <scope>NUCLEOTIDE SEQUENCE [LARGE SCALE GENOMIC DNA]</scope>
    <source>
        <strain evidence="2 3">ATCC 23834</strain>
    </source>
</reference>
<comment type="caution">
    <text evidence="2">The sequence shown here is derived from an EMBL/GenBank/DDBJ whole genome shotgun (WGS) entry which is preliminary data.</text>
</comment>
<protein>
    <submittedName>
        <fullName evidence="2">Uncharacterized protein</fullName>
    </submittedName>
</protein>
<evidence type="ECO:0000256" key="1">
    <source>
        <dbReference type="SAM" id="MobiDB-lite"/>
    </source>
</evidence>
<evidence type="ECO:0000313" key="3">
    <source>
        <dbReference type="Proteomes" id="UP000005837"/>
    </source>
</evidence>
<name>C0DS82_EIKCO</name>